<feature type="region of interest" description="Disordered" evidence="1">
    <location>
        <begin position="1"/>
        <end position="20"/>
    </location>
</feature>
<dbReference type="EMBL" id="CAUYUJ010016458">
    <property type="protein sequence ID" value="CAK0865516.1"/>
    <property type="molecule type" value="Genomic_DNA"/>
</dbReference>
<dbReference type="PANTHER" id="PTHR12616:SF1">
    <property type="entry name" value="VACUOLAR PROTEIN SORTING-ASSOCIATED PROTEIN 41 HOMOLOG"/>
    <property type="match status" value="1"/>
</dbReference>
<comment type="caution">
    <text evidence="3">The sequence shown here is derived from an EMBL/GenBank/DDBJ whole genome shotgun (WGS) entry which is preliminary data.</text>
</comment>
<dbReference type="Pfam" id="PF23556">
    <property type="entry name" value="TPR_Vps41"/>
    <property type="match status" value="1"/>
</dbReference>
<evidence type="ECO:0000313" key="3">
    <source>
        <dbReference type="EMBL" id="CAK0865516.1"/>
    </source>
</evidence>
<evidence type="ECO:0000256" key="1">
    <source>
        <dbReference type="SAM" id="MobiDB-lite"/>
    </source>
</evidence>
<evidence type="ECO:0000313" key="4">
    <source>
        <dbReference type="Proteomes" id="UP001189429"/>
    </source>
</evidence>
<keyword evidence="4" id="KW-1185">Reference proteome</keyword>
<feature type="domain" description="Vps41 beta-propeller" evidence="2">
    <location>
        <begin position="25"/>
        <end position="288"/>
    </location>
</feature>
<feature type="compositionally biased region" description="Basic and acidic residues" evidence="1">
    <location>
        <begin position="1"/>
        <end position="13"/>
    </location>
</feature>
<feature type="compositionally biased region" description="Basic residues" evidence="1">
    <location>
        <begin position="830"/>
        <end position="840"/>
    </location>
</feature>
<organism evidence="3 4">
    <name type="scientific">Prorocentrum cordatum</name>
    <dbReference type="NCBI Taxonomy" id="2364126"/>
    <lineage>
        <taxon>Eukaryota</taxon>
        <taxon>Sar</taxon>
        <taxon>Alveolata</taxon>
        <taxon>Dinophyceae</taxon>
        <taxon>Prorocentrales</taxon>
        <taxon>Prorocentraceae</taxon>
        <taxon>Prorocentrum</taxon>
    </lineage>
</organism>
<gene>
    <name evidence="3" type="ORF">PCOR1329_LOCUS53005</name>
</gene>
<proteinExistence type="predicted"/>
<evidence type="ECO:0000259" key="2">
    <source>
        <dbReference type="Pfam" id="PF23411"/>
    </source>
</evidence>
<feature type="region of interest" description="Disordered" evidence="1">
    <location>
        <begin position="830"/>
        <end position="852"/>
    </location>
</feature>
<sequence length="879" mass="91403">MARAEPRGERLGGEEAEPCPQPEPDCILCAAAHGSALVVGTRRGLVLALPPGAERPREVQRRGGSVLDVAVDAAGAFVASCCSDCSVAVSPLRPQGGRGERASGGGAPGRAPDSWTCSYPRQVLSVAICPDYASGAAGSKTVCVGGEECKLILSRRGIFDSRSVTVHAGEGAVSMVRWRATLIAWVNAKGVKVVDVGTFQKVTHIPQPPSVEPAASGGTSSCCVTWSADDVLLVGWGSVVMVAVVRQKEGGVLAGVRFASVAHCFQLSEGFLARSVAAFDDSHLAILAQGPPGCGTAHHVYTWAGDLMCSEPLPQDAEAEAAGSSALLLACAAHEHATFIVTAEELVSVERRTVVDHVDWLVEHGRFEAAVALAASDDGLGDDDAGKHRVCATCVASLLAGGEPLRATRVVAQLGITSAETWKRCVELFDEAGELTRLVPVIPAPPGAPPLPCEVYDAVLQRLVAVAPGGLLAALDRWPSSVYSAGPLSRGLQEALPEQPDTPEQRRLAEALATLREAQGEKAEAARLLAQIGSELLFPFLARHLDGDAALGASARGGFGRLFDLSPEEALELCVARVAAFPPSSILEALEPCGGWWQHRYLNLLARREPAAAQPFLALRLSLLAELEPHRLGLLLEERRRPSDGGGVVPGGDEWPVDAEDVGADEVEAGAEHPGPEVLEIFLAACRPDGGFAGGPAVKALLLEQQGCWGEALAVQLEDLGDVHGAVRLVAGAPQHLAAQLWDAVCSAALTDARASALLLANLSEASDPLLLPRATPARLVRGLPAGLEVPRAAQWAARALGDSAAERDLNAMLLGQLRQQIADISHRIRGRQRRGRAVRPPRSNAAPGPADAALAAAGAGASAAPAALLLSHAIPSFP</sequence>
<dbReference type="Proteomes" id="UP001189429">
    <property type="component" value="Unassembled WGS sequence"/>
</dbReference>
<protein>
    <recommendedName>
        <fullName evidence="2">Vps41 beta-propeller domain-containing protein</fullName>
    </recommendedName>
</protein>
<reference evidence="3" key="1">
    <citation type="submission" date="2023-10" db="EMBL/GenBank/DDBJ databases">
        <authorList>
            <person name="Chen Y."/>
            <person name="Shah S."/>
            <person name="Dougan E. K."/>
            <person name="Thang M."/>
            <person name="Chan C."/>
        </authorList>
    </citation>
    <scope>NUCLEOTIDE SEQUENCE [LARGE SCALE GENOMIC DNA]</scope>
</reference>
<accession>A0ABN9UYY6</accession>
<name>A0ABN9UYY6_9DINO</name>
<dbReference type="Pfam" id="PF23411">
    <property type="entry name" value="Beta-prop_Vps41"/>
    <property type="match status" value="1"/>
</dbReference>
<dbReference type="PANTHER" id="PTHR12616">
    <property type="entry name" value="VACUOLAR PROTEIN SORTING VPS41"/>
    <property type="match status" value="1"/>
</dbReference>
<dbReference type="InterPro" id="IPR057780">
    <property type="entry name" value="Beta-prop_Vps41"/>
</dbReference>
<dbReference type="SUPFAM" id="SSF69322">
    <property type="entry name" value="Tricorn protease domain 2"/>
    <property type="match status" value="1"/>
</dbReference>
<feature type="compositionally biased region" description="Low complexity" evidence="1">
    <location>
        <begin position="841"/>
        <end position="852"/>
    </location>
</feature>
<dbReference type="InterPro" id="IPR045111">
    <property type="entry name" value="Vps41/Vps8"/>
</dbReference>